<name>A0A286U6H3_9AGAM</name>
<keyword evidence="3" id="KW-1185">Reference proteome</keyword>
<protein>
    <recommendedName>
        <fullName evidence="4">BTB domain-containing protein</fullName>
    </recommendedName>
</protein>
<dbReference type="OrthoDB" id="3036049at2759"/>
<feature type="region of interest" description="Disordered" evidence="1">
    <location>
        <begin position="529"/>
        <end position="575"/>
    </location>
</feature>
<feature type="region of interest" description="Disordered" evidence="1">
    <location>
        <begin position="361"/>
        <end position="380"/>
    </location>
</feature>
<feature type="region of interest" description="Disordered" evidence="1">
    <location>
        <begin position="1"/>
        <end position="54"/>
    </location>
</feature>
<evidence type="ECO:0000313" key="3">
    <source>
        <dbReference type="Proteomes" id="UP000217199"/>
    </source>
</evidence>
<dbReference type="AlphaFoldDB" id="A0A286U6H3"/>
<feature type="compositionally biased region" description="Basic and acidic residues" evidence="1">
    <location>
        <begin position="722"/>
        <end position="738"/>
    </location>
</feature>
<feature type="region of interest" description="Disordered" evidence="1">
    <location>
        <begin position="123"/>
        <end position="161"/>
    </location>
</feature>
<feature type="region of interest" description="Disordered" evidence="1">
    <location>
        <begin position="232"/>
        <end position="261"/>
    </location>
</feature>
<reference evidence="2 3" key="1">
    <citation type="journal article" date="2017" name="Mol. Ecol.">
        <title>Comparative and population genomic landscape of Phellinus noxius: A hypervariable fungus causing root rot in trees.</title>
        <authorList>
            <person name="Chung C.L."/>
            <person name="Lee T.J."/>
            <person name="Akiba M."/>
            <person name="Lee H.H."/>
            <person name="Kuo T.H."/>
            <person name="Liu D."/>
            <person name="Ke H.M."/>
            <person name="Yokoi T."/>
            <person name="Roa M.B."/>
            <person name="Lu M.J."/>
            <person name="Chang Y.Y."/>
            <person name="Ann P.J."/>
            <person name="Tsai J.N."/>
            <person name="Chen C.Y."/>
            <person name="Tzean S.S."/>
            <person name="Ota Y."/>
            <person name="Hattori T."/>
            <person name="Sahashi N."/>
            <person name="Liou R.F."/>
            <person name="Kikuchi T."/>
            <person name="Tsai I.J."/>
        </authorList>
    </citation>
    <scope>NUCLEOTIDE SEQUENCE [LARGE SCALE GENOMIC DNA]</scope>
    <source>
        <strain evidence="2 3">FFPRI411160</strain>
    </source>
</reference>
<feature type="compositionally biased region" description="Low complexity" evidence="1">
    <location>
        <begin position="1"/>
        <end position="29"/>
    </location>
</feature>
<gene>
    <name evidence="2" type="ORF">PNOK_0893600</name>
</gene>
<evidence type="ECO:0000313" key="2">
    <source>
        <dbReference type="EMBL" id="PAV15175.1"/>
    </source>
</evidence>
<accession>A0A286U6H3</accession>
<comment type="caution">
    <text evidence="2">The sequence shown here is derived from an EMBL/GenBank/DDBJ whole genome shotgun (WGS) entry which is preliminary data.</text>
</comment>
<feature type="region of interest" description="Disordered" evidence="1">
    <location>
        <begin position="77"/>
        <end position="100"/>
    </location>
</feature>
<dbReference type="Proteomes" id="UP000217199">
    <property type="component" value="Unassembled WGS sequence"/>
</dbReference>
<evidence type="ECO:0008006" key="4">
    <source>
        <dbReference type="Google" id="ProtNLM"/>
    </source>
</evidence>
<sequence length="764" mass="81524">MVRATSSTGSSPTSVSSSSSSAPVKAKSTYSLPASLYMGNSSNKEKEKTGKMSASEIQVWDQAAADKQTRGAIQTGSRALGHLQSQAQGRARSTRVRRRVEKRHGTLWFKDGTLVIRAKSSCVSSGESSGGSKHGGHTKDSKRIAKTNNNNNDNNKSKRCYRGREREDEYVLFKVHQSTLEMHSPVFCDVFGLYSSLCGRSPVDGCNVGAGHGELGEDLSLEASVLSLEEGLDGLPTSHTSHTSEECSQSDEESEEEDAEEEWTSVHEMLEGAPLVDVPESAEDWAEILRLLYGDFFLISSQPSSPNPNLELTLLRPMRLAKKYSMDKIIHQLSAAVLAQWPRSLLAYQNYISGISAAISSSGANTPEPSPANGSRTKMGRNHDFVCVPPPHLEPAAAITLANEHESLKSILPIAFYMLSLRSPFVNYPDSSHSSSVYPTSTSGAGAGAGSTSTSGGAAYLEGARWDLLSSADMRRLYAGQANLRSLIWDKLVCAASSGSGEPIDVGMGGVVPEPPYMFLLPLFQQSCGEAPTSGRGSRTRDDQQARAAREDHHRDDGDPNSDNSEMLENEATREVECSSNGIRMNNELAEYLYCVDPGCVEGRKMVREKIFMSYVNFYDKKGVLVDLLLPGASITGGGGVGGGRKLMAGGGWQGPVDLEGLLEVLGESEGDGRGRGKGIKLCSVCVLAIRTWARNGGGGGGSGGSGSGGGGGSGTVRGHHHIDGTDDRRAAGRMAEKARKRGREEVVWCELGNVFGFGFGFGI</sequence>
<feature type="region of interest" description="Disordered" evidence="1">
    <location>
        <begin position="699"/>
        <end position="738"/>
    </location>
</feature>
<organism evidence="2 3">
    <name type="scientific">Pyrrhoderma noxium</name>
    <dbReference type="NCBI Taxonomy" id="2282107"/>
    <lineage>
        <taxon>Eukaryota</taxon>
        <taxon>Fungi</taxon>
        <taxon>Dikarya</taxon>
        <taxon>Basidiomycota</taxon>
        <taxon>Agaricomycotina</taxon>
        <taxon>Agaricomycetes</taxon>
        <taxon>Hymenochaetales</taxon>
        <taxon>Hymenochaetaceae</taxon>
        <taxon>Pyrrhoderma</taxon>
    </lineage>
</organism>
<feature type="compositionally biased region" description="Polar residues" evidence="1">
    <location>
        <begin position="77"/>
        <end position="88"/>
    </location>
</feature>
<dbReference type="InParanoid" id="A0A286U6H3"/>
<feature type="compositionally biased region" description="Gly residues" evidence="1">
    <location>
        <begin position="699"/>
        <end position="716"/>
    </location>
</feature>
<feature type="compositionally biased region" description="Basic and acidic residues" evidence="1">
    <location>
        <begin position="539"/>
        <end position="558"/>
    </location>
</feature>
<proteinExistence type="predicted"/>
<feature type="compositionally biased region" description="Acidic residues" evidence="1">
    <location>
        <begin position="248"/>
        <end position="261"/>
    </location>
</feature>
<evidence type="ECO:0000256" key="1">
    <source>
        <dbReference type="SAM" id="MobiDB-lite"/>
    </source>
</evidence>
<dbReference type="EMBL" id="NBII01000010">
    <property type="protein sequence ID" value="PAV15175.1"/>
    <property type="molecule type" value="Genomic_DNA"/>
</dbReference>